<dbReference type="Pfam" id="PF01694">
    <property type="entry name" value="Rhomboid"/>
    <property type="match status" value="1"/>
</dbReference>
<protein>
    <submittedName>
        <fullName evidence="8">Membrane associated rhomboid family serine protease</fullName>
    </submittedName>
</protein>
<dbReference type="SUPFAM" id="SSF144091">
    <property type="entry name" value="Rhomboid-like"/>
    <property type="match status" value="1"/>
</dbReference>
<evidence type="ECO:0000256" key="5">
    <source>
        <dbReference type="SAM" id="Phobius"/>
    </source>
</evidence>
<evidence type="ECO:0000256" key="4">
    <source>
        <dbReference type="ARBA" id="ARBA00023136"/>
    </source>
</evidence>
<evidence type="ECO:0000313" key="8">
    <source>
        <dbReference type="EMBL" id="RBP46334.1"/>
    </source>
</evidence>
<keyword evidence="8" id="KW-0645">Protease</keyword>
<dbReference type="Proteomes" id="UP000253426">
    <property type="component" value="Unassembled WGS sequence"/>
</dbReference>
<feature type="transmembrane region" description="Helical" evidence="5">
    <location>
        <begin position="21"/>
        <end position="43"/>
    </location>
</feature>
<dbReference type="InterPro" id="IPR022764">
    <property type="entry name" value="Peptidase_S54_rhomboid_dom"/>
</dbReference>
<dbReference type="Gene3D" id="1.20.1540.10">
    <property type="entry name" value="Rhomboid-like"/>
    <property type="match status" value="1"/>
</dbReference>
<dbReference type="InterPro" id="IPR050925">
    <property type="entry name" value="Rhomboid_protease_S54"/>
</dbReference>
<evidence type="ECO:0000313" key="9">
    <source>
        <dbReference type="Proteomes" id="UP000253426"/>
    </source>
</evidence>
<dbReference type="InterPro" id="IPR046483">
    <property type="entry name" value="DUF6576"/>
</dbReference>
<comment type="caution">
    <text evidence="8">The sequence shown here is derived from an EMBL/GenBank/DDBJ whole genome shotgun (WGS) entry which is preliminary data.</text>
</comment>
<evidence type="ECO:0000259" key="6">
    <source>
        <dbReference type="Pfam" id="PF01694"/>
    </source>
</evidence>
<reference evidence="8 9" key="1">
    <citation type="submission" date="2018-06" db="EMBL/GenBank/DDBJ databases">
        <title>Genomic Encyclopedia of Type Strains, Phase IV (KMG-IV): sequencing the most valuable type-strain genomes for metagenomic binning, comparative biology and taxonomic classification.</title>
        <authorList>
            <person name="Goeker M."/>
        </authorList>
    </citation>
    <scope>NUCLEOTIDE SEQUENCE [LARGE SCALE GENOMIC DNA]</scope>
    <source>
        <strain evidence="8 9">DSM 25532</strain>
    </source>
</reference>
<dbReference type="EMBL" id="QNRR01000002">
    <property type="protein sequence ID" value="RBP46334.1"/>
    <property type="molecule type" value="Genomic_DNA"/>
</dbReference>
<keyword evidence="3 5" id="KW-1133">Transmembrane helix</keyword>
<organism evidence="8 9">
    <name type="scientific">Roseimicrobium gellanilyticum</name>
    <dbReference type="NCBI Taxonomy" id="748857"/>
    <lineage>
        <taxon>Bacteria</taxon>
        <taxon>Pseudomonadati</taxon>
        <taxon>Verrucomicrobiota</taxon>
        <taxon>Verrucomicrobiia</taxon>
        <taxon>Verrucomicrobiales</taxon>
        <taxon>Verrucomicrobiaceae</taxon>
        <taxon>Roseimicrobium</taxon>
    </lineage>
</organism>
<dbReference type="PANTHER" id="PTHR43731">
    <property type="entry name" value="RHOMBOID PROTEASE"/>
    <property type="match status" value="1"/>
</dbReference>
<gene>
    <name evidence="8" type="ORF">DES53_102723</name>
</gene>
<dbReference type="GO" id="GO:0004252">
    <property type="term" value="F:serine-type endopeptidase activity"/>
    <property type="evidence" value="ECO:0007669"/>
    <property type="project" value="InterPro"/>
</dbReference>
<dbReference type="PANTHER" id="PTHR43731:SF26">
    <property type="entry name" value="RHOMBOID-LIKE PROTEIN 10, CHLOROPLASTIC"/>
    <property type="match status" value="1"/>
</dbReference>
<feature type="transmembrane region" description="Helical" evidence="5">
    <location>
        <begin position="171"/>
        <end position="190"/>
    </location>
</feature>
<dbReference type="AlphaFoldDB" id="A0A366HTU0"/>
<dbReference type="OrthoDB" id="9814037at2"/>
<feature type="transmembrane region" description="Helical" evidence="5">
    <location>
        <begin position="107"/>
        <end position="126"/>
    </location>
</feature>
<dbReference type="RefSeq" id="WP_113957859.1">
    <property type="nucleotide sequence ID" value="NZ_QNRR01000002.1"/>
</dbReference>
<dbReference type="GO" id="GO:0006508">
    <property type="term" value="P:proteolysis"/>
    <property type="evidence" value="ECO:0007669"/>
    <property type="project" value="UniProtKB-KW"/>
</dbReference>
<evidence type="ECO:0000259" key="7">
    <source>
        <dbReference type="Pfam" id="PF20216"/>
    </source>
</evidence>
<accession>A0A366HTU0</accession>
<keyword evidence="4 5" id="KW-0472">Membrane</keyword>
<sequence>MALHDRDYMRGRQSFRWKDLLLPDAVTALILLNVAVFVLQHFFRVAIDETGRPWGAFSLAALLDGRVWTLFTHLFVHQGLVHVLGNCVFIFIAGKAVQALLGAKHFLYIYFLSGVVGAASQAVYGLGVGQAQTVIGATAAAYGTFLALASMLPQESVSAMLHFVLPARLRFWTVAVFAMGVSSVLALLQVTKILPSDISHFAHLGGALAGWWFVRLLGYGGPPVTYERMWHERQRTEEARAFAGVPRRKRTARVAEEPAATLPPVSTREFIAQEIDPLLDKIAEHGLDSLSGEERELLDRAREEIMRRDQSGGASRK</sequence>
<evidence type="ECO:0000256" key="1">
    <source>
        <dbReference type="ARBA" id="ARBA00004141"/>
    </source>
</evidence>
<feature type="transmembrane region" description="Helical" evidence="5">
    <location>
        <begin position="133"/>
        <end position="151"/>
    </location>
</feature>
<keyword evidence="8" id="KW-0378">Hydrolase</keyword>
<dbReference type="GO" id="GO:0016020">
    <property type="term" value="C:membrane"/>
    <property type="evidence" value="ECO:0007669"/>
    <property type="project" value="UniProtKB-SubCell"/>
</dbReference>
<dbReference type="Pfam" id="PF20216">
    <property type="entry name" value="DUF6576"/>
    <property type="match status" value="1"/>
</dbReference>
<proteinExistence type="predicted"/>
<evidence type="ECO:0000256" key="3">
    <source>
        <dbReference type="ARBA" id="ARBA00022989"/>
    </source>
</evidence>
<dbReference type="InterPro" id="IPR035952">
    <property type="entry name" value="Rhomboid-like_sf"/>
</dbReference>
<keyword evidence="9" id="KW-1185">Reference proteome</keyword>
<feature type="domain" description="DUF6576" evidence="7">
    <location>
        <begin position="273"/>
        <end position="300"/>
    </location>
</feature>
<evidence type="ECO:0000256" key="2">
    <source>
        <dbReference type="ARBA" id="ARBA00022692"/>
    </source>
</evidence>
<comment type="subcellular location">
    <subcellularLocation>
        <location evidence="1">Membrane</location>
        <topology evidence="1">Multi-pass membrane protein</topology>
    </subcellularLocation>
</comment>
<keyword evidence="2 5" id="KW-0812">Transmembrane</keyword>
<feature type="domain" description="Peptidase S54 rhomboid" evidence="6">
    <location>
        <begin position="65"/>
        <end position="217"/>
    </location>
</feature>
<name>A0A366HTU0_9BACT</name>